<accession>A0A9X9LDJ4</accession>
<feature type="non-terminal residue" evidence="2">
    <location>
        <position position="1"/>
    </location>
</feature>
<dbReference type="AlphaFoldDB" id="A0A9X9LDJ4"/>
<feature type="compositionally biased region" description="Basic and acidic residues" evidence="1">
    <location>
        <begin position="1"/>
        <end position="11"/>
    </location>
</feature>
<keyword evidence="3" id="KW-1185">Reference proteome</keyword>
<comment type="caution">
    <text evidence="2">The sequence shown here is derived from an EMBL/GenBank/DDBJ whole genome shotgun (WGS) entry which is preliminary data.</text>
</comment>
<sequence length="100" mass="11343">QILAGDPKDKPILPSLYTHPRLSTPDPLQFQTLHYHQYPQCPRPRGSTFSGTSSQAAPQARPSALQMLVQEKQEPERHSKVQPSHSMMYYQPFSTTDPLN</sequence>
<evidence type="ECO:0000313" key="2">
    <source>
        <dbReference type="EMBL" id="VCW54333.1"/>
    </source>
</evidence>
<feature type="region of interest" description="Disordered" evidence="1">
    <location>
        <begin position="39"/>
        <end position="100"/>
    </location>
</feature>
<protein>
    <submittedName>
        <fullName evidence="2">Uncharacterized protein</fullName>
    </submittedName>
</protein>
<proteinExistence type="predicted"/>
<evidence type="ECO:0000313" key="3">
    <source>
        <dbReference type="Proteomes" id="UP000269945"/>
    </source>
</evidence>
<reference evidence="2 3" key="1">
    <citation type="submission" date="2018-10" db="EMBL/GenBank/DDBJ databases">
        <authorList>
            <person name="Ekblom R."/>
            <person name="Jareborg N."/>
        </authorList>
    </citation>
    <scope>NUCLEOTIDE SEQUENCE [LARGE SCALE GENOMIC DNA]</scope>
    <source>
        <tissue evidence="2">Muscle</tissue>
    </source>
</reference>
<evidence type="ECO:0000256" key="1">
    <source>
        <dbReference type="SAM" id="MobiDB-lite"/>
    </source>
</evidence>
<dbReference type="Proteomes" id="UP000269945">
    <property type="component" value="Unassembled WGS sequence"/>
</dbReference>
<name>A0A9X9LDJ4_GULGU</name>
<feature type="region of interest" description="Disordered" evidence="1">
    <location>
        <begin position="1"/>
        <end position="27"/>
    </location>
</feature>
<dbReference type="EMBL" id="CYRY02000980">
    <property type="protein sequence ID" value="VCW54333.1"/>
    <property type="molecule type" value="Genomic_DNA"/>
</dbReference>
<gene>
    <name evidence="2" type="ORF">BN2614_LOCUS1</name>
</gene>
<organism evidence="2 3">
    <name type="scientific">Gulo gulo</name>
    <name type="common">Wolverine</name>
    <name type="synonym">Gluton</name>
    <dbReference type="NCBI Taxonomy" id="48420"/>
    <lineage>
        <taxon>Eukaryota</taxon>
        <taxon>Metazoa</taxon>
        <taxon>Chordata</taxon>
        <taxon>Craniata</taxon>
        <taxon>Vertebrata</taxon>
        <taxon>Euteleostomi</taxon>
        <taxon>Mammalia</taxon>
        <taxon>Eutheria</taxon>
        <taxon>Laurasiatheria</taxon>
        <taxon>Carnivora</taxon>
        <taxon>Caniformia</taxon>
        <taxon>Musteloidea</taxon>
        <taxon>Mustelidae</taxon>
        <taxon>Guloninae</taxon>
        <taxon>Gulo</taxon>
    </lineage>
</organism>
<feature type="compositionally biased region" description="Low complexity" evidence="1">
    <location>
        <begin position="53"/>
        <end position="64"/>
    </location>
</feature>